<comment type="caution">
    <text evidence="7">The sequence shown here is derived from an EMBL/GenBank/DDBJ whole genome shotgun (WGS) entry which is preliminary data.</text>
</comment>
<dbReference type="InterPro" id="IPR036864">
    <property type="entry name" value="Zn2-C6_fun-type_DNA-bd_sf"/>
</dbReference>
<evidence type="ECO:0000313" key="7">
    <source>
        <dbReference type="EMBL" id="KAF8911030.1"/>
    </source>
</evidence>
<dbReference type="GO" id="GO:0045944">
    <property type="term" value="P:positive regulation of transcription by RNA polymerase II"/>
    <property type="evidence" value="ECO:0007669"/>
    <property type="project" value="TreeGrafter"/>
</dbReference>
<dbReference type="CDD" id="cd00067">
    <property type="entry name" value="GAL4"/>
    <property type="match status" value="1"/>
</dbReference>
<feature type="region of interest" description="Disordered" evidence="5">
    <location>
        <begin position="173"/>
        <end position="206"/>
    </location>
</feature>
<dbReference type="GO" id="GO:0000981">
    <property type="term" value="F:DNA-binding transcription factor activity, RNA polymerase II-specific"/>
    <property type="evidence" value="ECO:0007669"/>
    <property type="project" value="InterPro"/>
</dbReference>
<keyword evidence="2" id="KW-0238">DNA-binding</keyword>
<dbReference type="PRINTS" id="PR00755">
    <property type="entry name" value="AFLATOXINBRP"/>
</dbReference>
<dbReference type="SUPFAM" id="SSF57701">
    <property type="entry name" value="Zn2/Cys6 DNA-binding domain"/>
    <property type="match status" value="1"/>
</dbReference>
<dbReference type="AlphaFoldDB" id="A0A9P5TTL2"/>
<dbReference type="GO" id="GO:0005634">
    <property type="term" value="C:nucleus"/>
    <property type="evidence" value="ECO:0007669"/>
    <property type="project" value="TreeGrafter"/>
</dbReference>
<evidence type="ECO:0000259" key="6">
    <source>
        <dbReference type="PROSITE" id="PS50048"/>
    </source>
</evidence>
<reference evidence="7" key="1">
    <citation type="submission" date="2020-11" db="EMBL/GenBank/DDBJ databases">
        <authorList>
            <consortium name="DOE Joint Genome Institute"/>
            <person name="Ahrendt S."/>
            <person name="Riley R."/>
            <person name="Andreopoulos W."/>
            <person name="LaButti K."/>
            <person name="Pangilinan J."/>
            <person name="Ruiz-duenas F.J."/>
            <person name="Barrasa J.M."/>
            <person name="Sanchez-Garcia M."/>
            <person name="Camarero S."/>
            <person name="Miyauchi S."/>
            <person name="Serrano A."/>
            <person name="Linde D."/>
            <person name="Babiker R."/>
            <person name="Drula E."/>
            <person name="Ayuso-Fernandez I."/>
            <person name="Pacheco R."/>
            <person name="Padilla G."/>
            <person name="Ferreira P."/>
            <person name="Barriuso J."/>
            <person name="Kellner H."/>
            <person name="Castanera R."/>
            <person name="Alfaro M."/>
            <person name="Ramirez L."/>
            <person name="Pisabarro A.G."/>
            <person name="Kuo A."/>
            <person name="Tritt A."/>
            <person name="Lipzen A."/>
            <person name="He G."/>
            <person name="Yan M."/>
            <person name="Ng V."/>
            <person name="Cullen D."/>
            <person name="Martin F."/>
            <person name="Rosso M.-N."/>
            <person name="Henrissat B."/>
            <person name="Hibbett D."/>
            <person name="Martinez A.T."/>
            <person name="Grigoriev I.V."/>
        </authorList>
    </citation>
    <scope>NUCLEOTIDE SEQUENCE</scope>
    <source>
        <strain evidence="7">AH 44721</strain>
    </source>
</reference>
<evidence type="ECO:0000256" key="5">
    <source>
        <dbReference type="SAM" id="MobiDB-lite"/>
    </source>
</evidence>
<name>A0A9P5TTL2_GYMJU</name>
<keyword evidence="8" id="KW-1185">Reference proteome</keyword>
<feature type="domain" description="Zn(2)-C6 fungal-type" evidence="6">
    <location>
        <begin position="94"/>
        <end position="124"/>
    </location>
</feature>
<evidence type="ECO:0000256" key="4">
    <source>
        <dbReference type="ARBA" id="ARBA00023242"/>
    </source>
</evidence>
<evidence type="ECO:0000313" key="8">
    <source>
        <dbReference type="Proteomes" id="UP000724874"/>
    </source>
</evidence>
<organism evidence="7 8">
    <name type="scientific">Gymnopilus junonius</name>
    <name type="common">Spectacular rustgill mushroom</name>
    <name type="synonym">Gymnopilus spectabilis subsp. junonius</name>
    <dbReference type="NCBI Taxonomy" id="109634"/>
    <lineage>
        <taxon>Eukaryota</taxon>
        <taxon>Fungi</taxon>
        <taxon>Dikarya</taxon>
        <taxon>Basidiomycota</taxon>
        <taxon>Agaricomycotina</taxon>
        <taxon>Agaricomycetes</taxon>
        <taxon>Agaricomycetidae</taxon>
        <taxon>Agaricales</taxon>
        <taxon>Agaricineae</taxon>
        <taxon>Hymenogastraceae</taxon>
        <taxon>Gymnopilus</taxon>
    </lineage>
</organism>
<dbReference type="EMBL" id="JADNYJ010000005">
    <property type="protein sequence ID" value="KAF8911030.1"/>
    <property type="molecule type" value="Genomic_DNA"/>
</dbReference>
<keyword evidence="4" id="KW-0539">Nucleus</keyword>
<dbReference type="Gene3D" id="4.10.240.10">
    <property type="entry name" value="Zn(2)-C6 fungal-type DNA-binding domain"/>
    <property type="match status" value="1"/>
</dbReference>
<dbReference type="GO" id="GO:0008270">
    <property type="term" value="F:zinc ion binding"/>
    <property type="evidence" value="ECO:0007669"/>
    <property type="project" value="InterPro"/>
</dbReference>
<dbReference type="SMART" id="SM00066">
    <property type="entry name" value="GAL4"/>
    <property type="match status" value="1"/>
</dbReference>
<keyword evidence="3" id="KW-0804">Transcription</keyword>
<dbReference type="PROSITE" id="PS00463">
    <property type="entry name" value="ZN2_CY6_FUNGAL_1"/>
    <property type="match status" value="1"/>
</dbReference>
<evidence type="ECO:0000256" key="1">
    <source>
        <dbReference type="ARBA" id="ARBA00023015"/>
    </source>
</evidence>
<sequence>MPYRDDLPSCFSSAPLGSDFNDLHAFYQTPKGSESGSSPSGKSWVTECSDFLRNPSQLASVRKDTELRPLFKKAPLEQLQRAKPQPARQRTAQACDKCRERKTKCSGHRPICLRCTARGLTCEYSVRETKIRVPARTRNNVVREGTPQFEYADNIMPTPAYRSRLGGGRTNAFAPSSHPYSRPQTEFETKELDQDESPIPSPSPLPLRLPISYTSRSIYPMPVSYNQASFGTGLSSAVLDAPLPYNSPTYILRNGQASHQPSYPSRICATQAEYSGAPHTGSAALPVQISVCRQADFEMPR</sequence>
<dbReference type="PANTHER" id="PTHR31069">
    <property type="entry name" value="OLEATE-ACTIVATED TRANSCRIPTION FACTOR 1-RELATED"/>
    <property type="match status" value="1"/>
</dbReference>
<dbReference type="OrthoDB" id="2441642at2759"/>
<proteinExistence type="predicted"/>
<dbReference type="InterPro" id="IPR050675">
    <property type="entry name" value="OAF3"/>
</dbReference>
<gene>
    <name evidence="7" type="ORF">CPB84DRAFT_1077449</name>
</gene>
<dbReference type="GO" id="GO:0000978">
    <property type="term" value="F:RNA polymerase II cis-regulatory region sequence-specific DNA binding"/>
    <property type="evidence" value="ECO:0007669"/>
    <property type="project" value="TreeGrafter"/>
</dbReference>
<dbReference type="Pfam" id="PF00172">
    <property type="entry name" value="Zn_clus"/>
    <property type="match status" value="1"/>
</dbReference>
<accession>A0A9P5TTL2</accession>
<evidence type="ECO:0000256" key="2">
    <source>
        <dbReference type="ARBA" id="ARBA00023125"/>
    </source>
</evidence>
<evidence type="ECO:0000256" key="3">
    <source>
        <dbReference type="ARBA" id="ARBA00023163"/>
    </source>
</evidence>
<dbReference type="Proteomes" id="UP000724874">
    <property type="component" value="Unassembled WGS sequence"/>
</dbReference>
<dbReference type="InterPro" id="IPR001138">
    <property type="entry name" value="Zn2Cys6_DnaBD"/>
</dbReference>
<protein>
    <recommendedName>
        <fullName evidence="6">Zn(2)-C6 fungal-type domain-containing protein</fullName>
    </recommendedName>
</protein>
<keyword evidence="1" id="KW-0805">Transcription regulation</keyword>
<dbReference type="PROSITE" id="PS50048">
    <property type="entry name" value="ZN2_CY6_FUNGAL_2"/>
    <property type="match status" value="1"/>
</dbReference>
<dbReference type="PANTHER" id="PTHR31069:SF12">
    <property type="entry name" value="TRANSCRIPTION FACTOR DOMAIN-CONTAINING PROTEIN"/>
    <property type="match status" value="1"/>
</dbReference>